<dbReference type="InterPro" id="IPR013783">
    <property type="entry name" value="Ig-like_fold"/>
</dbReference>
<accession>A0A6L9SK44</accession>
<dbReference type="GO" id="GO:0030247">
    <property type="term" value="F:polysaccharide binding"/>
    <property type="evidence" value="ECO:0007669"/>
    <property type="project" value="UniProtKB-UniRule"/>
</dbReference>
<dbReference type="Gene3D" id="2.60.40.290">
    <property type="match status" value="1"/>
</dbReference>
<feature type="region of interest" description="Disordered" evidence="10">
    <location>
        <begin position="618"/>
        <end position="662"/>
    </location>
</feature>
<evidence type="ECO:0000256" key="6">
    <source>
        <dbReference type="ARBA" id="ARBA00023295"/>
    </source>
</evidence>
<keyword evidence="13" id="KW-1185">Reference proteome</keyword>
<dbReference type="PROSITE" id="PS51173">
    <property type="entry name" value="CBM2"/>
    <property type="match status" value="1"/>
</dbReference>
<protein>
    <recommendedName>
        <fullName evidence="9">Glucanase</fullName>
        <ecNumber evidence="9">3.2.1.-</ecNumber>
    </recommendedName>
</protein>
<name>A0A6L9SK44_9ACTN</name>
<keyword evidence="3 9" id="KW-0136">Cellulose degradation</keyword>
<feature type="active site" evidence="8">
    <location>
        <position position="348"/>
    </location>
</feature>
<comment type="similarity">
    <text evidence="9">Belongs to the glycosyl hydrolase family 6.</text>
</comment>
<reference evidence="12 13" key="1">
    <citation type="submission" date="2020-02" db="EMBL/GenBank/DDBJ databases">
        <authorList>
            <person name="Li X.-J."/>
            <person name="Han X.-M."/>
        </authorList>
    </citation>
    <scope>NUCLEOTIDE SEQUENCE [LARGE SCALE GENOMIC DNA]</scope>
    <source>
        <strain evidence="12 13">CCTCC AB 2017055</strain>
    </source>
</reference>
<evidence type="ECO:0000313" key="13">
    <source>
        <dbReference type="Proteomes" id="UP000475214"/>
    </source>
</evidence>
<dbReference type="EMBL" id="JAAGOA010000040">
    <property type="protein sequence ID" value="NEE04701.1"/>
    <property type="molecule type" value="Genomic_DNA"/>
</dbReference>
<keyword evidence="7 9" id="KW-0624">Polysaccharide degradation</keyword>
<dbReference type="Gene3D" id="2.60.40.10">
    <property type="entry name" value="Immunoglobulins"/>
    <property type="match status" value="1"/>
</dbReference>
<evidence type="ECO:0000256" key="3">
    <source>
        <dbReference type="ARBA" id="ARBA00023001"/>
    </source>
</evidence>
<dbReference type="InterPro" id="IPR008965">
    <property type="entry name" value="CBM2/CBM3_carb-bd_dom_sf"/>
</dbReference>
<feature type="region of interest" description="Disordered" evidence="10">
    <location>
        <begin position="581"/>
        <end position="606"/>
    </location>
</feature>
<feature type="compositionally biased region" description="Acidic residues" evidence="10">
    <location>
        <begin position="625"/>
        <end position="635"/>
    </location>
</feature>
<keyword evidence="1 9" id="KW-0732">Signal</keyword>
<evidence type="ECO:0000256" key="10">
    <source>
        <dbReference type="SAM" id="MobiDB-lite"/>
    </source>
</evidence>
<dbReference type="RefSeq" id="WP_163745249.1">
    <property type="nucleotide sequence ID" value="NZ_JAAGOA010000040.1"/>
</dbReference>
<gene>
    <name evidence="12" type="ORF">G1H10_31520</name>
</gene>
<dbReference type="SMART" id="SM00637">
    <property type="entry name" value="CBD_II"/>
    <property type="match status" value="1"/>
</dbReference>
<dbReference type="PANTHER" id="PTHR34876:SF4">
    <property type="entry name" value="1,4-BETA-D-GLUCAN CELLOBIOHYDROLASE C-RELATED"/>
    <property type="match status" value="1"/>
</dbReference>
<keyword evidence="5 9" id="KW-0119">Carbohydrate metabolism</keyword>
<dbReference type="InterPro" id="IPR016288">
    <property type="entry name" value="Beta_cellobiohydrolase"/>
</dbReference>
<keyword evidence="2 9" id="KW-0378">Hydrolase</keyword>
<dbReference type="InterPro" id="IPR036434">
    <property type="entry name" value="Beta_cellobiohydrolase_sf"/>
</dbReference>
<feature type="signal peptide" evidence="9">
    <location>
        <begin position="1"/>
        <end position="39"/>
    </location>
</feature>
<dbReference type="PRINTS" id="PR00733">
    <property type="entry name" value="GLHYDRLASE6"/>
</dbReference>
<dbReference type="EC" id="3.2.1.-" evidence="9"/>
<dbReference type="PROSITE" id="PS00655">
    <property type="entry name" value="GLYCOSYL_HYDROL_F6_1"/>
    <property type="match status" value="1"/>
</dbReference>
<dbReference type="InterPro" id="IPR001919">
    <property type="entry name" value="CBD2"/>
</dbReference>
<feature type="chain" id="PRO_5027155022" description="Glucanase" evidence="9">
    <location>
        <begin position="40"/>
        <end position="688"/>
    </location>
</feature>
<dbReference type="PROSITE" id="PS00561">
    <property type="entry name" value="CBM2_A"/>
    <property type="match status" value="1"/>
</dbReference>
<evidence type="ECO:0000256" key="7">
    <source>
        <dbReference type="ARBA" id="ARBA00023326"/>
    </source>
</evidence>
<evidence type="ECO:0000256" key="5">
    <source>
        <dbReference type="ARBA" id="ARBA00023277"/>
    </source>
</evidence>
<dbReference type="InterPro" id="IPR018366">
    <property type="entry name" value="CBM2_CS"/>
</dbReference>
<evidence type="ECO:0000313" key="12">
    <source>
        <dbReference type="EMBL" id="NEE04701.1"/>
    </source>
</evidence>
<dbReference type="Pfam" id="PF17957">
    <property type="entry name" value="Big_7"/>
    <property type="match status" value="1"/>
</dbReference>
<keyword evidence="6 9" id="KW-0326">Glycosidase</keyword>
<organism evidence="12 13">
    <name type="scientific">Phytoactinopolyspora halotolerans</name>
    <dbReference type="NCBI Taxonomy" id="1981512"/>
    <lineage>
        <taxon>Bacteria</taxon>
        <taxon>Bacillati</taxon>
        <taxon>Actinomycetota</taxon>
        <taxon>Actinomycetes</taxon>
        <taxon>Jiangellales</taxon>
        <taxon>Jiangellaceae</taxon>
        <taxon>Phytoactinopolyspora</taxon>
    </lineage>
</organism>
<evidence type="ECO:0000256" key="2">
    <source>
        <dbReference type="ARBA" id="ARBA00022801"/>
    </source>
</evidence>
<evidence type="ECO:0000256" key="9">
    <source>
        <dbReference type="RuleBase" id="RU361186"/>
    </source>
</evidence>
<dbReference type="SUPFAM" id="SSF49384">
    <property type="entry name" value="Carbohydrate-binding domain"/>
    <property type="match status" value="1"/>
</dbReference>
<sequence>MRFDRHSGRHRLAGASALLAATGLMAGGLIATVATSAHAAVACEVDYSANTWTDGASSGGFTASVTINNLGDPVEGWALEFELPDGQSFTQGWSANWDADGTSITAENLAWNGTLGTGASTSVGFNGSWTGSYTDPSAFTLNGVACTGDPGNGGDNLPPTVSVTSPSHGAEYDEGATVPLAATASDPDGTIDRVEFLVDGDVVATDASAPYEATVSGLDTGSHTASAVAYDDGDPELSATDSASFTIGDDGEEPPPDSDNPYAGADVYVNPDWAGQVLDEASSTGGALGAAMEEVATYPTFVWMDRIGAITDGTGLVGHLDNAVAQDQANGATPTVFQVVIYNLPNRDCAASASNGELLISENGFQRYREEYIDPIAEILSRPEYSDLRIATVIEVDSLPNLVTNSDDPDCQEAAGDGGYRDGIRYALNELSAIPNVYNYLDIAHSGWLGWDSNFGPAVDLYVQTLTSSDFYGPAPGFDSVAGFVTNSANYTPIEEPYLPDPNLQPGGGGNPIRSSDFYEWNPYFDELDFTTDIREAFISRGMPDDIGMLIDTGRNGWGGPDRPSGVSDATDVNTYVDESRVDRRPHRGGWCNQAGAGIGERPTVSPGPGIDAYVWVKPPGESDGVSDPDFEPDPNDPNKKHDAMCNPEGQSTYDPDYPTNALPNAPHAGRWFPEQFAMLVENAYPAF</sequence>
<dbReference type="Pfam" id="PF01341">
    <property type="entry name" value="Glyco_hydro_6"/>
    <property type="match status" value="1"/>
</dbReference>
<dbReference type="AlphaFoldDB" id="A0A6L9SK44"/>
<evidence type="ECO:0000256" key="8">
    <source>
        <dbReference type="PROSITE-ProRule" id="PRU10056"/>
    </source>
</evidence>
<evidence type="ECO:0000259" key="11">
    <source>
        <dbReference type="PROSITE" id="PS51173"/>
    </source>
</evidence>
<dbReference type="Pfam" id="PF00553">
    <property type="entry name" value="CBM_2"/>
    <property type="match status" value="1"/>
</dbReference>
<dbReference type="Gene3D" id="3.20.20.40">
    <property type="entry name" value="1, 4-beta cellobiohydrolase"/>
    <property type="match status" value="1"/>
</dbReference>
<evidence type="ECO:0000256" key="4">
    <source>
        <dbReference type="ARBA" id="ARBA00023157"/>
    </source>
</evidence>
<dbReference type="InterPro" id="IPR001524">
    <property type="entry name" value="Glyco_hydro_6_CS"/>
</dbReference>
<dbReference type="Proteomes" id="UP000475214">
    <property type="component" value="Unassembled WGS sequence"/>
</dbReference>
<keyword evidence="4" id="KW-1015">Disulfide bond</keyword>
<dbReference type="PANTHER" id="PTHR34876">
    <property type="match status" value="1"/>
</dbReference>
<proteinExistence type="inferred from homology"/>
<feature type="region of interest" description="Disordered" evidence="10">
    <location>
        <begin position="226"/>
        <end position="264"/>
    </location>
</feature>
<feature type="domain" description="CBM2" evidence="11">
    <location>
        <begin position="36"/>
        <end position="149"/>
    </location>
</feature>
<dbReference type="InterPro" id="IPR012291">
    <property type="entry name" value="CBM2_carb-bd_dom_sf"/>
</dbReference>
<dbReference type="SUPFAM" id="SSF51989">
    <property type="entry name" value="Glycosyl hydrolases family 6, cellulases"/>
    <property type="match status" value="1"/>
</dbReference>
<dbReference type="GO" id="GO:0030245">
    <property type="term" value="P:cellulose catabolic process"/>
    <property type="evidence" value="ECO:0007669"/>
    <property type="project" value="UniProtKB-KW"/>
</dbReference>
<comment type="caution">
    <text evidence="12">The sequence shown here is derived from an EMBL/GenBank/DDBJ whole genome shotgun (WGS) entry which is preliminary data.</text>
</comment>
<evidence type="ECO:0000256" key="1">
    <source>
        <dbReference type="ARBA" id="ARBA00022729"/>
    </source>
</evidence>
<dbReference type="GO" id="GO:0004553">
    <property type="term" value="F:hydrolase activity, hydrolyzing O-glycosyl compounds"/>
    <property type="evidence" value="ECO:0007669"/>
    <property type="project" value="InterPro"/>
</dbReference>